<keyword evidence="6" id="KW-0449">Lipoprotein</keyword>
<evidence type="ECO:0000256" key="2">
    <source>
        <dbReference type="ARBA" id="ARBA00022448"/>
    </source>
</evidence>
<dbReference type="Gene3D" id="2.50.20.10">
    <property type="entry name" value="Lipoprotein localisation LolA/LolB/LppX"/>
    <property type="match status" value="1"/>
</dbReference>
<dbReference type="SUPFAM" id="SSF89392">
    <property type="entry name" value="Prokaryotic lipoproteins and lipoprotein localization factors"/>
    <property type="match status" value="1"/>
</dbReference>
<dbReference type="InterPro" id="IPR004564">
    <property type="entry name" value="OM_lipoprot_carrier_LolA-like"/>
</dbReference>
<evidence type="ECO:0000256" key="4">
    <source>
        <dbReference type="ARBA" id="ARBA00022927"/>
    </source>
</evidence>
<evidence type="ECO:0000256" key="3">
    <source>
        <dbReference type="ARBA" id="ARBA00022729"/>
    </source>
</evidence>
<comment type="subunit">
    <text evidence="1">Monomer.</text>
</comment>
<name>A0ABZ0N1X4_9GAMM</name>
<dbReference type="EMBL" id="CP135990">
    <property type="protein sequence ID" value="WPA92313.1"/>
    <property type="molecule type" value="Genomic_DNA"/>
</dbReference>
<accession>A0ABZ0N1X4</accession>
<protein>
    <submittedName>
        <fullName evidence="6">Outer membrane lipoprotein carrier protein LolA</fullName>
    </submittedName>
</protein>
<dbReference type="Proteomes" id="UP001302443">
    <property type="component" value="Chromosome"/>
</dbReference>
<evidence type="ECO:0000313" key="7">
    <source>
        <dbReference type="Proteomes" id="UP001302443"/>
    </source>
</evidence>
<keyword evidence="2" id="KW-0813">Transport</keyword>
<keyword evidence="7" id="KW-1185">Reference proteome</keyword>
<dbReference type="InterPro" id="IPR029046">
    <property type="entry name" value="LolA/LolB/LppX"/>
</dbReference>
<dbReference type="RefSeq" id="WP_286271518.1">
    <property type="nucleotide sequence ID" value="NZ_CP135990.1"/>
</dbReference>
<proteinExistence type="predicted"/>
<evidence type="ECO:0000256" key="1">
    <source>
        <dbReference type="ARBA" id="ARBA00011245"/>
    </source>
</evidence>
<dbReference type="CDD" id="cd16325">
    <property type="entry name" value="LolA"/>
    <property type="match status" value="1"/>
</dbReference>
<sequence length="199" mass="22985">MRYILVFLAFFCSFASAMTLDELQATLTKNEVVRADFVQERQIKNIKTPLISKGKMLLSQDKGLWWQQTEPFKTTLILRENEMIQRMDGQEDQRITLENNPQMFQFNSLMRALVKADKAVLDNHFALEFSDKGQNQWELVLVPTTTPLDKIFSRIELSGSTVVDNVILIDKQGDSTKITFTNHQLTPSTLTPEETQYFD</sequence>
<gene>
    <name evidence="6" type="ORF">QS795_000610</name>
</gene>
<keyword evidence="3 5" id="KW-0732">Signal</keyword>
<evidence type="ECO:0000256" key="5">
    <source>
        <dbReference type="SAM" id="SignalP"/>
    </source>
</evidence>
<feature type="chain" id="PRO_5045584721" evidence="5">
    <location>
        <begin position="18"/>
        <end position="199"/>
    </location>
</feature>
<keyword evidence="4" id="KW-0653">Protein transport</keyword>
<feature type="signal peptide" evidence="5">
    <location>
        <begin position="1"/>
        <end position="17"/>
    </location>
</feature>
<evidence type="ECO:0000313" key="6">
    <source>
        <dbReference type="EMBL" id="WPA92313.1"/>
    </source>
</evidence>
<dbReference type="Pfam" id="PF19574">
    <property type="entry name" value="LolA_3"/>
    <property type="match status" value="1"/>
</dbReference>
<reference evidence="6 7" key="1">
    <citation type="submission" date="2023-09" db="EMBL/GenBank/DDBJ databases">
        <title>Genomic Revisitation and Reclassification of the Genus Providencia.</title>
        <authorList>
            <person name="Dong X."/>
        </authorList>
    </citation>
    <scope>NUCLEOTIDE SEQUENCE [LARGE SCALE GENOMIC DNA]</scope>
    <source>
        <strain evidence="6 7">D4759</strain>
    </source>
</reference>
<organism evidence="6 7">
    <name type="scientific">Providencia zhijiangensis</name>
    <dbReference type="NCBI Taxonomy" id="3053982"/>
    <lineage>
        <taxon>Bacteria</taxon>
        <taxon>Pseudomonadati</taxon>
        <taxon>Pseudomonadota</taxon>
        <taxon>Gammaproteobacteria</taxon>
        <taxon>Enterobacterales</taxon>
        <taxon>Morganellaceae</taxon>
        <taxon>Providencia</taxon>
    </lineage>
</organism>